<keyword evidence="4" id="KW-1185">Reference proteome</keyword>
<dbReference type="EnsemblMetazoa" id="AFAF009944-RA">
    <property type="protein sequence ID" value="AFAF009944-PA"/>
    <property type="gene ID" value="AFAF009944"/>
</dbReference>
<organism evidence="3 4">
    <name type="scientific">Anopheles farauti</name>
    <dbReference type="NCBI Taxonomy" id="69004"/>
    <lineage>
        <taxon>Eukaryota</taxon>
        <taxon>Metazoa</taxon>
        <taxon>Ecdysozoa</taxon>
        <taxon>Arthropoda</taxon>
        <taxon>Hexapoda</taxon>
        <taxon>Insecta</taxon>
        <taxon>Pterygota</taxon>
        <taxon>Neoptera</taxon>
        <taxon>Endopterygota</taxon>
        <taxon>Diptera</taxon>
        <taxon>Nematocera</taxon>
        <taxon>Culicoidea</taxon>
        <taxon>Culicidae</taxon>
        <taxon>Anophelinae</taxon>
        <taxon>Anopheles</taxon>
    </lineage>
</organism>
<feature type="signal peptide" evidence="2">
    <location>
        <begin position="1"/>
        <end position="22"/>
    </location>
</feature>
<dbReference type="VEuPathDB" id="VectorBase:AFAF009944"/>
<reference evidence="4" key="1">
    <citation type="submission" date="2014-01" db="EMBL/GenBank/DDBJ databases">
        <title>The Genome Sequence of Anopheles farauti FAR1 (V2).</title>
        <authorList>
            <consortium name="The Broad Institute Genomics Platform"/>
            <person name="Neafsey D.E."/>
            <person name="Besansky N."/>
            <person name="Howell P."/>
            <person name="Walton C."/>
            <person name="Young S.K."/>
            <person name="Zeng Q."/>
            <person name="Gargeya S."/>
            <person name="Fitzgerald M."/>
            <person name="Haas B."/>
            <person name="Abouelleil A."/>
            <person name="Allen A.W."/>
            <person name="Alvarado L."/>
            <person name="Arachchi H.M."/>
            <person name="Berlin A.M."/>
            <person name="Chapman S.B."/>
            <person name="Gainer-Dewar J."/>
            <person name="Goldberg J."/>
            <person name="Griggs A."/>
            <person name="Gujja S."/>
            <person name="Hansen M."/>
            <person name="Howarth C."/>
            <person name="Imamovic A."/>
            <person name="Ireland A."/>
            <person name="Larimer J."/>
            <person name="McCowan C."/>
            <person name="Murphy C."/>
            <person name="Pearson M."/>
            <person name="Poon T.W."/>
            <person name="Priest M."/>
            <person name="Roberts A."/>
            <person name="Saif S."/>
            <person name="Shea T."/>
            <person name="Sisk P."/>
            <person name="Sykes S."/>
            <person name="Wortman J."/>
            <person name="Nusbaum C."/>
            <person name="Birren B."/>
        </authorList>
    </citation>
    <scope>NUCLEOTIDE SEQUENCE [LARGE SCALE GENOMIC DNA]</scope>
    <source>
        <strain evidence="4">FAR1</strain>
    </source>
</reference>
<dbReference type="AlphaFoldDB" id="A0A182QGY3"/>
<protein>
    <recommendedName>
        <fullName evidence="5">Secreted protein</fullName>
    </recommendedName>
</protein>
<feature type="chain" id="PRO_5008132826" description="Secreted protein" evidence="2">
    <location>
        <begin position="23"/>
        <end position="194"/>
    </location>
</feature>
<reference evidence="3" key="2">
    <citation type="submission" date="2020-05" db="UniProtKB">
        <authorList>
            <consortium name="EnsemblMetazoa"/>
        </authorList>
    </citation>
    <scope>IDENTIFICATION</scope>
    <source>
        <strain evidence="3">FAR1</strain>
    </source>
</reference>
<keyword evidence="1" id="KW-0175">Coiled coil</keyword>
<feature type="coiled-coil region" evidence="1">
    <location>
        <begin position="129"/>
        <end position="163"/>
    </location>
</feature>
<evidence type="ECO:0000256" key="2">
    <source>
        <dbReference type="SAM" id="SignalP"/>
    </source>
</evidence>
<evidence type="ECO:0008006" key="5">
    <source>
        <dbReference type="Google" id="ProtNLM"/>
    </source>
</evidence>
<evidence type="ECO:0000313" key="4">
    <source>
        <dbReference type="Proteomes" id="UP000075886"/>
    </source>
</evidence>
<proteinExistence type="predicted"/>
<evidence type="ECO:0000313" key="3">
    <source>
        <dbReference type="EnsemblMetazoa" id="AFAF009944-PA"/>
    </source>
</evidence>
<sequence length="194" mass="22624">MITHRSFTGLLMLVLYTTNSDGLMLESTCTTIKDQLWRVDLTISSAAEQFYTGPFYKSYAVDNRLRFLLNNYTATISEYNQHLAQITTFVKRKLKQFSIATHGLEENTTLLDKIFQHVEERNAFHRLQLKEQQEVNRILSEETEELRKTFTNMEQQKLQLEQRVANGTEMLASMVTETRKLQAKINDNPVHVQS</sequence>
<accession>A0A182QGY3</accession>
<dbReference type="EMBL" id="AXCN02000438">
    <property type="status" value="NOT_ANNOTATED_CDS"/>
    <property type="molecule type" value="Genomic_DNA"/>
</dbReference>
<evidence type="ECO:0000256" key="1">
    <source>
        <dbReference type="SAM" id="Coils"/>
    </source>
</evidence>
<name>A0A182QGY3_9DIPT</name>
<keyword evidence="2" id="KW-0732">Signal</keyword>
<dbReference type="Proteomes" id="UP000075886">
    <property type="component" value="Unassembled WGS sequence"/>
</dbReference>